<dbReference type="Gene3D" id="3.40.50.1820">
    <property type="entry name" value="alpha/beta hydrolase"/>
    <property type="match status" value="1"/>
</dbReference>
<organism evidence="1 2">
    <name type="scientific">Rhodococcus xishaensis</name>
    <dbReference type="NCBI Taxonomy" id="2487364"/>
    <lineage>
        <taxon>Bacteria</taxon>
        <taxon>Bacillati</taxon>
        <taxon>Actinomycetota</taxon>
        <taxon>Actinomycetes</taxon>
        <taxon>Mycobacteriales</taxon>
        <taxon>Nocardiaceae</taxon>
        <taxon>Rhodococcus</taxon>
    </lineage>
</organism>
<dbReference type="OrthoDB" id="4510758at2"/>
<proteinExistence type="predicted"/>
<reference evidence="1 2" key="1">
    <citation type="submission" date="2018-11" db="EMBL/GenBank/DDBJ databases">
        <title>Rhodococcus spongicola sp. nov. and Rhodococcus xishaensis sp. nov. from marine sponges.</title>
        <authorList>
            <person name="Li L."/>
            <person name="Lin H.W."/>
        </authorList>
    </citation>
    <scope>NUCLEOTIDE SEQUENCE [LARGE SCALE GENOMIC DNA]</scope>
    <source>
        <strain evidence="1 2">LHW51113</strain>
    </source>
</reference>
<dbReference type="GO" id="GO:0016747">
    <property type="term" value="F:acyltransferase activity, transferring groups other than amino-acyl groups"/>
    <property type="evidence" value="ECO:0007669"/>
    <property type="project" value="TreeGrafter"/>
</dbReference>
<dbReference type="Proteomes" id="UP000283479">
    <property type="component" value="Unassembled WGS sequence"/>
</dbReference>
<dbReference type="PANTHER" id="PTHR48098:SF1">
    <property type="entry name" value="DIACYLGLYCEROL ACYLTRANSFERASE_MYCOLYLTRANSFERASE AG85A"/>
    <property type="match status" value="1"/>
</dbReference>
<dbReference type="InterPro" id="IPR029058">
    <property type="entry name" value="AB_hydrolase_fold"/>
</dbReference>
<protein>
    <submittedName>
        <fullName evidence="1">Esterase family protein</fullName>
    </submittedName>
</protein>
<dbReference type="RefSeq" id="WP_127955116.1">
    <property type="nucleotide sequence ID" value="NZ_RKLO01000005.1"/>
</dbReference>
<dbReference type="InterPro" id="IPR050583">
    <property type="entry name" value="Mycobacterial_A85_antigen"/>
</dbReference>
<dbReference type="PANTHER" id="PTHR48098">
    <property type="entry name" value="ENTEROCHELIN ESTERASE-RELATED"/>
    <property type="match status" value="1"/>
</dbReference>
<dbReference type="AlphaFoldDB" id="A0A438AR50"/>
<comment type="caution">
    <text evidence="1">The sequence shown here is derived from an EMBL/GenBank/DDBJ whole genome shotgun (WGS) entry which is preliminary data.</text>
</comment>
<keyword evidence="2" id="KW-1185">Reference proteome</keyword>
<evidence type="ECO:0000313" key="1">
    <source>
        <dbReference type="EMBL" id="RVW01225.1"/>
    </source>
</evidence>
<name>A0A438AR50_9NOCA</name>
<evidence type="ECO:0000313" key="2">
    <source>
        <dbReference type="Proteomes" id="UP000283479"/>
    </source>
</evidence>
<sequence length="356" mass="38611">MTPDATTCPPLRRLGAGALVTATAVGAVLGLAPIATAGEGPESTQNVAAQADPAFPRSDDAYITRVENITDRWLRVFVYSPAMQSEQQVQVLLPRDTSVPRPTMYMLDGRSAEPGTNNWTEQGNAVEFFEDKPVNVVLTTGGRASYFTDWEQPDPALGTYEWETFLTEELPPLIDERFSGNGIQSIAGLSMGAQSAMTLAMRSPGLYRGVAAYSGCYETTSDLGRTQIGMVVASYGGDVENMWGPFTDPKWAEHDVLIGAEKLRDTTLYVSTASGLPGPNETLDNPDLIALVTQGGPIEAVTNYCTHQLDDRLRALDIPATFVYNPVGVHTWAYWRDELPKSWPTLAASLEIEPSV</sequence>
<dbReference type="SUPFAM" id="SSF53474">
    <property type="entry name" value="alpha/beta-Hydrolases"/>
    <property type="match status" value="1"/>
</dbReference>
<dbReference type="Pfam" id="PF00756">
    <property type="entry name" value="Esterase"/>
    <property type="match status" value="1"/>
</dbReference>
<gene>
    <name evidence="1" type="ORF">EGT50_13350</name>
</gene>
<dbReference type="EMBL" id="RKLO01000005">
    <property type="protein sequence ID" value="RVW01225.1"/>
    <property type="molecule type" value="Genomic_DNA"/>
</dbReference>
<dbReference type="InterPro" id="IPR000801">
    <property type="entry name" value="Esterase-like"/>
</dbReference>
<accession>A0A438AR50</accession>